<evidence type="ECO:0000256" key="1">
    <source>
        <dbReference type="ARBA" id="ARBA00005417"/>
    </source>
</evidence>
<dbReference type="SMART" id="SM00382">
    <property type="entry name" value="AAA"/>
    <property type="match status" value="1"/>
</dbReference>
<dbReference type="RefSeq" id="WP_115923632.1">
    <property type="nucleotide sequence ID" value="NZ_QTUA01000001.1"/>
</dbReference>
<sequence length="355" mass="36557">MSAAPATASSPVGGSDRGRIVVQKLTKSFGSFRAVDNLSFEVPPGRVTGFLGPNGAGKTTTLRMILGLIRPTSGGSTIGGVPYVQLSDPLRVVGAALEATNFHPGRTGRDHLRVMATAAGLPASRADELLELVGIPAAAKKPAGGYSMGMRQRLGLAGALLGDPDVLVLDEPANGLDPEGIRWLRGFLRHLAGNGKTILVSSHLLAEVEQTVDDVIILANGRLIRQGTIEELRGHPKVRVVVPDPARLAQALNGAGIATEPGDAPGTVFALTENAASVGDIAFRAGLPVHELRRQQADLEALFFELTSQGGARNRNLGAPAAGAGQPGAAPTQAPTKAPTEHVDPTSAPTEGEAL</sequence>
<dbReference type="Gene3D" id="3.40.50.300">
    <property type="entry name" value="P-loop containing nucleotide triphosphate hydrolases"/>
    <property type="match status" value="1"/>
</dbReference>
<dbReference type="InterPro" id="IPR027417">
    <property type="entry name" value="P-loop_NTPase"/>
</dbReference>
<evidence type="ECO:0000256" key="2">
    <source>
        <dbReference type="ARBA" id="ARBA00022448"/>
    </source>
</evidence>
<evidence type="ECO:0000256" key="3">
    <source>
        <dbReference type="ARBA" id="ARBA00022741"/>
    </source>
</evidence>
<proteinExistence type="inferred from homology"/>
<accession>A0A3D9URF6</accession>
<dbReference type="Pfam" id="PF00005">
    <property type="entry name" value="ABC_tran"/>
    <property type="match status" value="1"/>
</dbReference>
<feature type="domain" description="ABC transporter" evidence="6">
    <location>
        <begin position="20"/>
        <end position="245"/>
    </location>
</feature>
<reference evidence="7 8" key="1">
    <citation type="submission" date="2018-08" db="EMBL/GenBank/DDBJ databases">
        <title>Sequencing the genomes of 1000 actinobacteria strains.</title>
        <authorList>
            <person name="Klenk H.-P."/>
        </authorList>
    </citation>
    <scope>NUCLEOTIDE SEQUENCE [LARGE SCALE GENOMIC DNA]</scope>
    <source>
        <strain evidence="7 8">DSM 22967</strain>
    </source>
</reference>
<dbReference type="PANTHER" id="PTHR43335">
    <property type="entry name" value="ABC TRANSPORTER, ATP-BINDING PROTEIN"/>
    <property type="match status" value="1"/>
</dbReference>
<dbReference type="PANTHER" id="PTHR43335:SF4">
    <property type="entry name" value="ABC TRANSPORTER, ATP-BINDING PROTEIN"/>
    <property type="match status" value="1"/>
</dbReference>
<dbReference type="PROSITE" id="PS50893">
    <property type="entry name" value="ABC_TRANSPORTER_2"/>
    <property type="match status" value="1"/>
</dbReference>
<evidence type="ECO:0000256" key="4">
    <source>
        <dbReference type="ARBA" id="ARBA00022840"/>
    </source>
</evidence>
<name>A0A3D9URF6_9MICO</name>
<evidence type="ECO:0000313" key="8">
    <source>
        <dbReference type="Proteomes" id="UP000256253"/>
    </source>
</evidence>
<dbReference type="SUPFAM" id="SSF52540">
    <property type="entry name" value="P-loop containing nucleoside triphosphate hydrolases"/>
    <property type="match status" value="1"/>
</dbReference>
<dbReference type="Proteomes" id="UP000256253">
    <property type="component" value="Unassembled WGS sequence"/>
</dbReference>
<dbReference type="GO" id="GO:0005524">
    <property type="term" value="F:ATP binding"/>
    <property type="evidence" value="ECO:0007669"/>
    <property type="project" value="UniProtKB-KW"/>
</dbReference>
<dbReference type="AlphaFoldDB" id="A0A3D9URF6"/>
<keyword evidence="2" id="KW-0813">Transport</keyword>
<organism evidence="7 8">
    <name type="scientific">Calidifontibacter indicus</name>
    <dbReference type="NCBI Taxonomy" id="419650"/>
    <lineage>
        <taxon>Bacteria</taxon>
        <taxon>Bacillati</taxon>
        <taxon>Actinomycetota</taxon>
        <taxon>Actinomycetes</taxon>
        <taxon>Micrococcales</taxon>
        <taxon>Dermacoccaceae</taxon>
        <taxon>Calidifontibacter</taxon>
    </lineage>
</organism>
<dbReference type="InterPro" id="IPR003439">
    <property type="entry name" value="ABC_transporter-like_ATP-bd"/>
</dbReference>
<dbReference type="InterPro" id="IPR003593">
    <property type="entry name" value="AAA+_ATPase"/>
</dbReference>
<evidence type="ECO:0000259" key="6">
    <source>
        <dbReference type="PROSITE" id="PS50893"/>
    </source>
</evidence>
<keyword evidence="3" id="KW-0547">Nucleotide-binding</keyword>
<dbReference type="OrthoDB" id="9804819at2"/>
<keyword evidence="4 7" id="KW-0067">ATP-binding</keyword>
<dbReference type="GO" id="GO:0016887">
    <property type="term" value="F:ATP hydrolysis activity"/>
    <property type="evidence" value="ECO:0007669"/>
    <property type="project" value="InterPro"/>
</dbReference>
<dbReference type="EMBL" id="QTUA01000001">
    <property type="protein sequence ID" value="REF31846.1"/>
    <property type="molecule type" value="Genomic_DNA"/>
</dbReference>
<keyword evidence="8" id="KW-1185">Reference proteome</keyword>
<evidence type="ECO:0000256" key="5">
    <source>
        <dbReference type="SAM" id="MobiDB-lite"/>
    </source>
</evidence>
<evidence type="ECO:0000313" key="7">
    <source>
        <dbReference type="EMBL" id="REF31846.1"/>
    </source>
</evidence>
<feature type="compositionally biased region" description="Low complexity" evidence="5">
    <location>
        <begin position="318"/>
        <end position="338"/>
    </location>
</feature>
<dbReference type="CDD" id="cd03268">
    <property type="entry name" value="ABC_BcrA_bacitracin_resist"/>
    <property type="match status" value="1"/>
</dbReference>
<comment type="caution">
    <text evidence="7">The sequence shown here is derived from an EMBL/GenBank/DDBJ whole genome shotgun (WGS) entry which is preliminary data.</text>
</comment>
<feature type="region of interest" description="Disordered" evidence="5">
    <location>
        <begin position="314"/>
        <end position="355"/>
    </location>
</feature>
<comment type="similarity">
    <text evidence="1">Belongs to the ABC transporter superfamily.</text>
</comment>
<protein>
    <submittedName>
        <fullName evidence="7">ABC-2 type transport system ATP-binding protein</fullName>
    </submittedName>
</protein>
<gene>
    <name evidence="7" type="ORF">DFJ65_2930</name>
</gene>